<name>A0AC60PIA5_IXOPE</name>
<keyword evidence="2" id="KW-1185">Reference proteome</keyword>
<evidence type="ECO:0000313" key="1">
    <source>
        <dbReference type="EMBL" id="KAG0419748.1"/>
    </source>
</evidence>
<accession>A0AC60PIA5</accession>
<dbReference type="EMBL" id="JABSTQ010010580">
    <property type="protein sequence ID" value="KAG0419748.1"/>
    <property type="molecule type" value="Genomic_DNA"/>
</dbReference>
<sequence length="462" mass="49797">MLSGIVPTAAVHRAETKKQAGAVIPREPHRPNFFVIRASIMAEFSTLEDLTPLEVEILRRTANLGMISYDATPTCDVDDSSASESCSDLEREDLVAQSIKEPFLGEPGSQRTAFAAARTRNTLAHSGDHPFSAFRRAAVVRTVHAHKGGLRVVEAGKLSLEAVSSCRAGSSRASPRRGRRQRPSNRCQGKAGIGGAAFSERTAPHKRLLGRKDLVDGRQKRARTNPEKSSATAERFLNPAVSLTSTNDKQQLAPVGWGTMLDGAAWIRREQTWTPPTDVRNRVKNRFEHHLDAIILPGFSVVGLDSASLYTLSRCANGTSRSPNTYCIRIKAEVTHFVYVSVAGLSAVIWLEGGVAAGRSDPAALSLSRAHIEPGVINALSGREGDPTATGGAGRFEVGPVRTPVSCNLPGLLLEAQARASPTRANYGAFCYRLRASRTLRAAKAMPRTFCRTRDSTSEPVA</sequence>
<reference evidence="1 2" key="1">
    <citation type="journal article" date="2020" name="Cell">
        <title>Large-Scale Comparative Analyses of Tick Genomes Elucidate Their Genetic Diversity and Vector Capacities.</title>
        <authorList>
            <consortium name="Tick Genome and Microbiome Consortium (TIGMIC)"/>
            <person name="Jia N."/>
            <person name="Wang J."/>
            <person name="Shi W."/>
            <person name="Du L."/>
            <person name="Sun Y."/>
            <person name="Zhan W."/>
            <person name="Jiang J.F."/>
            <person name="Wang Q."/>
            <person name="Zhang B."/>
            <person name="Ji P."/>
            <person name="Bell-Sakyi L."/>
            <person name="Cui X.M."/>
            <person name="Yuan T.T."/>
            <person name="Jiang B.G."/>
            <person name="Yang W.F."/>
            <person name="Lam T.T."/>
            <person name="Chang Q.C."/>
            <person name="Ding S.J."/>
            <person name="Wang X.J."/>
            <person name="Zhu J.G."/>
            <person name="Ruan X.D."/>
            <person name="Zhao L."/>
            <person name="Wei J.T."/>
            <person name="Ye R.Z."/>
            <person name="Que T.C."/>
            <person name="Du C.H."/>
            <person name="Zhou Y.H."/>
            <person name="Cheng J.X."/>
            <person name="Dai P.F."/>
            <person name="Guo W.B."/>
            <person name="Han X.H."/>
            <person name="Huang E.J."/>
            <person name="Li L.F."/>
            <person name="Wei W."/>
            <person name="Gao Y.C."/>
            <person name="Liu J.Z."/>
            <person name="Shao H.Z."/>
            <person name="Wang X."/>
            <person name="Wang C.C."/>
            <person name="Yang T.C."/>
            <person name="Huo Q.B."/>
            <person name="Li W."/>
            <person name="Chen H.Y."/>
            <person name="Chen S.E."/>
            <person name="Zhou L.G."/>
            <person name="Ni X.B."/>
            <person name="Tian J.H."/>
            <person name="Sheng Y."/>
            <person name="Liu T."/>
            <person name="Pan Y.S."/>
            <person name="Xia L.Y."/>
            <person name="Li J."/>
            <person name="Zhao F."/>
            <person name="Cao W.C."/>
        </authorList>
    </citation>
    <scope>NUCLEOTIDE SEQUENCE [LARGE SCALE GENOMIC DNA]</scope>
    <source>
        <strain evidence="1">Iper-2018</strain>
    </source>
</reference>
<proteinExistence type="predicted"/>
<protein>
    <submittedName>
        <fullName evidence="1">Uncharacterized protein</fullName>
    </submittedName>
</protein>
<organism evidence="1 2">
    <name type="scientific">Ixodes persulcatus</name>
    <name type="common">Taiga tick</name>
    <dbReference type="NCBI Taxonomy" id="34615"/>
    <lineage>
        <taxon>Eukaryota</taxon>
        <taxon>Metazoa</taxon>
        <taxon>Ecdysozoa</taxon>
        <taxon>Arthropoda</taxon>
        <taxon>Chelicerata</taxon>
        <taxon>Arachnida</taxon>
        <taxon>Acari</taxon>
        <taxon>Parasitiformes</taxon>
        <taxon>Ixodida</taxon>
        <taxon>Ixodoidea</taxon>
        <taxon>Ixodidae</taxon>
        <taxon>Ixodinae</taxon>
        <taxon>Ixodes</taxon>
    </lineage>
</organism>
<gene>
    <name evidence="1" type="ORF">HPB47_003902</name>
</gene>
<dbReference type="Proteomes" id="UP000805193">
    <property type="component" value="Unassembled WGS sequence"/>
</dbReference>
<comment type="caution">
    <text evidence="1">The sequence shown here is derived from an EMBL/GenBank/DDBJ whole genome shotgun (WGS) entry which is preliminary data.</text>
</comment>
<evidence type="ECO:0000313" key="2">
    <source>
        <dbReference type="Proteomes" id="UP000805193"/>
    </source>
</evidence>